<protein>
    <recommendedName>
        <fullName evidence="4">YfzA-like protein</fullName>
    </recommendedName>
</protein>
<evidence type="ECO:0000256" key="1">
    <source>
        <dbReference type="SAM" id="Phobius"/>
    </source>
</evidence>
<feature type="transmembrane region" description="Helical" evidence="1">
    <location>
        <begin position="14"/>
        <end position="34"/>
    </location>
</feature>
<keyword evidence="1" id="KW-0812">Transmembrane</keyword>
<keyword evidence="3" id="KW-1185">Reference proteome</keyword>
<gene>
    <name evidence="2" type="ORF">FPQ13_12365</name>
</gene>
<evidence type="ECO:0000313" key="3">
    <source>
        <dbReference type="Proteomes" id="UP000316425"/>
    </source>
</evidence>
<dbReference type="Pfam" id="PF14118">
    <property type="entry name" value="YfzA"/>
    <property type="match status" value="1"/>
</dbReference>
<dbReference type="AlphaFoldDB" id="A0A556P6P1"/>
<evidence type="ECO:0000313" key="2">
    <source>
        <dbReference type="EMBL" id="TSJ60060.1"/>
    </source>
</evidence>
<accession>A0A556P6P1</accession>
<feature type="transmembrane region" description="Helical" evidence="1">
    <location>
        <begin position="72"/>
        <end position="95"/>
    </location>
</feature>
<keyword evidence="1" id="KW-1133">Transmembrane helix</keyword>
<dbReference type="OrthoDB" id="2638799at2"/>
<keyword evidence="1" id="KW-0472">Membrane</keyword>
<dbReference type="InterPro" id="IPR025627">
    <property type="entry name" value="YfzA"/>
</dbReference>
<comment type="caution">
    <text evidence="2">The sequence shown here is derived from an EMBL/GenBank/DDBJ whole genome shotgun (WGS) entry which is preliminary data.</text>
</comment>
<proteinExistence type="predicted"/>
<dbReference type="RefSeq" id="WP_144089633.1">
    <property type="nucleotide sequence ID" value="NZ_VMHE01000037.1"/>
</dbReference>
<dbReference type="Proteomes" id="UP000316425">
    <property type="component" value="Unassembled WGS sequence"/>
</dbReference>
<sequence>MEKQKRGRFKRKRLSWWISSVSLFFVFLIIFFIVDGTIFEPNLNDSDHIAGKAADWLEESKLFNSWFAPFHFAWFNLATLLCIIVLLVNAIADIFSLKRNKQH</sequence>
<reference evidence="2 3" key="1">
    <citation type="submission" date="2019-07" db="EMBL/GenBank/DDBJ databases">
        <title>Allobacillus sp. nov. SKP isolated from shrimp paste of Euphausiacea.</title>
        <authorList>
            <person name="Kanchanasin P."/>
            <person name="Tanasupawat S."/>
            <person name="Shi W."/>
            <person name="Wu L."/>
            <person name="Ma J."/>
        </authorList>
    </citation>
    <scope>NUCLEOTIDE SEQUENCE [LARGE SCALE GENOMIC DNA]</scope>
    <source>
        <strain evidence="2 3">SKP4-8</strain>
    </source>
</reference>
<organism evidence="2 3">
    <name type="scientific">Allobacillus salarius</name>
    <dbReference type="NCBI Taxonomy" id="1955272"/>
    <lineage>
        <taxon>Bacteria</taxon>
        <taxon>Bacillati</taxon>
        <taxon>Bacillota</taxon>
        <taxon>Bacilli</taxon>
        <taxon>Bacillales</taxon>
        <taxon>Bacillaceae</taxon>
        <taxon>Allobacillus</taxon>
    </lineage>
</organism>
<evidence type="ECO:0008006" key="4">
    <source>
        <dbReference type="Google" id="ProtNLM"/>
    </source>
</evidence>
<dbReference type="EMBL" id="VMHE01000037">
    <property type="protein sequence ID" value="TSJ60060.1"/>
    <property type="molecule type" value="Genomic_DNA"/>
</dbReference>
<name>A0A556P6P1_9BACI</name>